<dbReference type="OrthoDB" id="165959at2"/>
<protein>
    <recommendedName>
        <fullName evidence="3">Extradiol ring-cleavage dioxygenase LigAB LigA subunit domain-containing protein</fullName>
    </recommendedName>
</protein>
<proteinExistence type="predicted"/>
<name>A0A402A8Y0_9CHLR</name>
<dbReference type="RefSeq" id="WP_126583042.1">
    <property type="nucleotide sequence ID" value="NZ_BIFR01000002.1"/>
</dbReference>
<comment type="caution">
    <text evidence="1">The sequence shown here is derived from an EMBL/GenBank/DDBJ whole genome shotgun (WGS) entry which is preliminary data.</text>
</comment>
<dbReference type="NCBIfam" id="NF038399">
    <property type="entry name" value="NH_RiPP_Os17"/>
    <property type="match status" value="1"/>
</dbReference>
<sequence>MSWEILNRILGQASIDPLFRQAIQQNPLQTLQNEGLELTPDEQRFFIDIAPLPFPEFCHRLSKKLTLDEQSESNSI</sequence>
<keyword evidence="2" id="KW-1185">Reference proteome</keyword>
<dbReference type="EMBL" id="BIFR01000002">
    <property type="protein sequence ID" value="GCE15610.1"/>
    <property type="molecule type" value="Genomic_DNA"/>
</dbReference>
<organism evidence="1 2">
    <name type="scientific">Tengunoibacter tsumagoiensis</name>
    <dbReference type="NCBI Taxonomy" id="2014871"/>
    <lineage>
        <taxon>Bacteria</taxon>
        <taxon>Bacillati</taxon>
        <taxon>Chloroflexota</taxon>
        <taxon>Ktedonobacteria</taxon>
        <taxon>Ktedonobacterales</taxon>
        <taxon>Dictyobacteraceae</taxon>
        <taxon>Tengunoibacter</taxon>
    </lineage>
</organism>
<evidence type="ECO:0008006" key="3">
    <source>
        <dbReference type="Google" id="ProtNLM"/>
    </source>
</evidence>
<reference evidence="2" key="1">
    <citation type="submission" date="2018-12" db="EMBL/GenBank/DDBJ databases">
        <title>Tengunoibacter tsumagoiensis gen. nov., sp. nov., Dictyobacter kobayashii sp. nov., D. alpinus sp. nov., and D. joshuensis sp. nov. and description of Dictyobacteraceae fam. nov. within the order Ktedonobacterales isolated from Tengu-no-mugimeshi.</title>
        <authorList>
            <person name="Wang C.M."/>
            <person name="Zheng Y."/>
            <person name="Sakai Y."/>
            <person name="Toyoda A."/>
            <person name="Minakuchi Y."/>
            <person name="Abe K."/>
            <person name="Yokota A."/>
            <person name="Yabe S."/>
        </authorList>
    </citation>
    <scope>NUCLEOTIDE SEQUENCE [LARGE SCALE GENOMIC DNA]</scope>
    <source>
        <strain evidence="2">Uno3</strain>
    </source>
</reference>
<dbReference type="AlphaFoldDB" id="A0A402A8Y0"/>
<evidence type="ECO:0000313" key="1">
    <source>
        <dbReference type="EMBL" id="GCE15610.1"/>
    </source>
</evidence>
<dbReference type="Proteomes" id="UP000287352">
    <property type="component" value="Unassembled WGS sequence"/>
</dbReference>
<accession>A0A402A8Y0</accession>
<gene>
    <name evidence="1" type="ORF">KTT_54690</name>
</gene>
<evidence type="ECO:0000313" key="2">
    <source>
        <dbReference type="Proteomes" id="UP000287352"/>
    </source>
</evidence>